<dbReference type="RefSeq" id="WP_306944409.1">
    <property type="nucleotide sequence ID" value="NZ_CP132976.1"/>
</dbReference>
<accession>A0ABY9M2E7</accession>
<keyword evidence="3" id="KW-1185">Reference proteome</keyword>
<organism evidence="2 3">
    <name type="scientific">Achromobacter seleniivolatilans</name>
    <dbReference type="NCBI Taxonomy" id="3047478"/>
    <lineage>
        <taxon>Bacteria</taxon>
        <taxon>Pseudomonadati</taxon>
        <taxon>Pseudomonadota</taxon>
        <taxon>Betaproteobacteria</taxon>
        <taxon>Burkholderiales</taxon>
        <taxon>Alcaligenaceae</taxon>
        <taxon>Achromobacter</taxon>
    </lineage>
</organism>
<reference evidence="2 3" key="1">
    <citation type="submission" date="2023-08" db="EMBL/GenBank/DDBJ databases">
        <title>Achromobacter seleniivolatilans sp. nov., isolated from seleniferous soil.</title>
        <authorList>
            <person name="Zhang S."/>
            <person name="Li K."/>
            <person name="Peng J."/>
            <person name="Zhao Q."/>
            <person name="Wang H."/>
            <person name="Guo Y."/>
        </authorList>
    </citation>
    <scope>NUCLEOTIDE SEQUENCE [LARGE SCALE GENOMIC DNA]</scope>
    <source>
        <strain evidence="2 3">R39</strain>
    </source>
</reference>
<protein>
    <submittedName>
        <fullName evidence="2">Uncharacterized protein</fullName>
    </submittedName>
</protein>
<dbReference type="Proteomes" id="UP001234798">
    <property type="component" value="Chromosome"/>
</dbReference>
<name>A0ABY9M2E7_9BURK</name>
<evidence type="ECO:0000313" key="3">
    <source>
        <dbReference type="Proteomes" id="UP001234798"/>
    </source>
</evidence>
<evidence type="ECO:0000256" key="1">
    <source>
        <dbReference type="SAM" id="Phobius"/>
    </source>
</evidence>
<proteinExistence type="predicted"/>
<feature type="transmembrane region" description="Helical" evidence="1">
    <location>
        <begin position="7"/>
        <end position="27"/>
    </location>
</feature>
<keyword evidence="1" id="KW-1133">Transmembrane helix</keyword>
<feature type="transmembrane region" description="Helical" evidence="1">
    <location>
        <begin position="33"/>
        <end position="52"/>
    </location>
</feature>
<evidence type="ECO:0000313" key="2">
    <source>
        <dbReference type="EMBL" id="WMD20880.1"/>
    </source>
</evidence>
<keyword evidence="1" id="KW-0812">Transmembrane</keyword>
<dbReference type="EMBL" id="CP132976">
    <property type="protein sequence ID" value="WMD20880.1"/>
    <property type="molecule type" value="Genomic_DNA"/>
</dbReference>
<gene>
    <name evidence="2" type="ORF">RAS12_00485</name>
</gene>
<sequence>MKNSIRHVGLHIAVFIMQGALVAIYWAREEYALSMMFGIAAVATVGLGRIAWKSYRASIARGIIQPAPVKRDADG</sequence>
<keyword evidence="1" id="KW-0472">Membrane</keyword>